<dbReference type="InterPro" id="IPR027417">
    <property type="entry name" value="P-loop_NTPase"/>
</dbReference>
<dbReference type="SUPFAM" id="SSF52540">
    <property type="entry name" value="P-loop containing nucleoside triphosphate hydrolases"/>
    <property type="match status" value="1"/>
</dbReference>
<dbReference type="Gene3D" id="3.40.50.300">
    <property type="entry name" value="P-loop containing nucleotide triphosphate hydrolases"/>
    <property type="match status" value="1"/>
</dbReference>
<keyword evidence="2" id="KW-1185">Reference proteome</keyword>
<dbReference type="RefSeq" id="WP_109306255.1">
    <property type="nucleotide sequence ID" value="NZ_BJUF01000006.1"/>
</dbReference>
<dbReference type="EMBL" id="QFVR01000011">
    <property type="protein sequence ID" value="PWI25223.1"/>
    <property type="molecule type" value="Genomic_DNA"/>
</dbReference>
<dbReference type="Pfam" id="PF02283">
    <property type="entry name" value="CobU"/>
    <property type="match status" value="1"/>
</dbReference>
<organism evidence="1 2">
    <name type="scientific">Kurthia sibirica</name>
    <dbReference type="NCBI Taxonomy" id="202750"/>
    <lineage>
        <taxon>Bacteria</taxon>
        <taxon>Bacillati</taxon>
        <taxon>Bacillota</taxon>
        <taxon>Bacilli</taxon>
        <taxon>Bacillales</taxon>
        <taxon>Caryophanaceae</taxon>
        <taxon>Kurthia</taxon>
    </lineage>
</organism>
<dbReference type="UniPathway" id="UPA00148">
    <property type="reaction ID" value="UER00236"/>
</dbReference>
<reference evidence="1 2" key="1">
    <citation type="submission" date="2018-05" db="EMBL/GenBank/DDBJ databases">
        <title>Kurthia sibirica genome sequence.</title>
        <authorList>
            <person name="Maclea K.S."/>
            <person name="Goen A.E."/>
        </authorList>
    </citation>
    <scope>NUCLEOTIDE SEQUENCE [LARGE SCALE GENOMIC DNA]</scope>
    <source>
        <strain evidence="1 2">ATCC 49154</strain>
    </source>
</reference>
<dbReference type="GO" id="GO:0000166">
    <property type="term" value="F:nucleotide binding"/>
    <property type="evidence" value="ECO:0007669"/>
    <property type="project" value="InterPro"/>
</dbReference>
<dbReference type="AlphaFoldDB" id="A0A2U3AL14"/>
<accession>A0A2U3AL14</accession>
<proteinExistence type="predicted"/>
<sequence>MHIIIGGAFNGKGRYIRTVLSEDLVHYINLQQLGSCQIHYDVLVISEIESYVENQLTTSSDELVLAQQIFEKLVAIDHVLPTVYIILEDIGRGIVPIDIKQRQLRDVQGRLNQMLFQYAQHITRLWYGIPQQIK</sequence>
<dbReference type="OrthoDB" id="1766664at2"/>
<name>A0A2U3AL14_9BACL</name>
<evidence type="ECO:0000313" key="2">
    <source>
        <dbReference type="Proteomes" id="UP000245938"/>
    </source>
</evidence>
<dbReference type="InterPro" id="IPR003203">
    <property type="entry name" value="CobU/CobP"/>
</dbReference>
<protein>
    <submittedName>
        <fullName evidence="1">Uncharacterized protein</fullName>
    </submittedName>
</protein>
<gene>
    <name evidence="1" type="ORF">DEX24_09410</name>
</gene>
<evidence type="ECO:0000313" key="1">
    <source>
        <dbReference type="EMBL" id="PWI25223.1"/>
    </source>
</evidence>
<dbReference type="GO" id="GO:0043752">
    <property type="term" value="F:adenosylcobinamide kinase activity"/>
    <property type="evidence" value="ECO:0007669"/>
    <property type="project" value="InterPro"/>
</dbReference>
<dbReference type="Proteomes" id="UP000245938">
    <property type="component" value="Unassembled WGS sequence"/>
</dbReference>
<comment type="caution">
    <text evidence="1">The sequence shown here is derived from an EMBL/GenBank/DDBJ whole genome shotgun (WGS) entry which is preliminary data.</text>
</comment>
<dbReference type="GO" id="GO:0009236">
    <property type="term" value="P:cobalamin biosynthetic process"/>
    <property type="evidence" value="ECO:0007669"/>
    <property type="project" value="UniProtKB-UniPathway"/>
</dbReference>